<evidence type="ECO:0000313" key="1">
    <source>
        <dbReference type="EMBL" id="KAJ1359123.1"/>
    </source>
</evidence>
<sequence>MMKNSGLDGSLITETSSNVNLDRPLDMENNMKEELRRRKRAAWTKQTIEWTSLEFTRPREPSTYKLDECVRQKHYSAVFISYLGRLRREWKQRTVLKSVVFQAASVYTVVKCCKKSGEIINRLWKCRPGHLVYFGKHSGNLSPNSGALDAQSDFGNSGSASGAS</sequence>
<evidence type="ECO:0000313" key="2">
    <source>
        <dbReference type="Proteomes" id="UP001196413"/>
    </source>
</evidence>
<accession>A0AAD5MLZ6</accession>
<protein>
    <submittedName>
        <fullName evidence="1">Uncharacterized protein</fullName>
    </submittedName>
</protein>
<name>A0AAD5MLZ6_PARTN</name>
<keyword evidence="2" id="KW-1185">Reference proteome</keyword>
<reference evidence="1" key="1">
    <citation type="submission" date="2021-06" db="EMBL/GenBank/DDBJ databases">
        <title>Parelaphostrongylus tenuis whole genome reference sequence.</title>
        <authorList>
            <person name="Garwood T.J."/>
            <person name="Larsen P.A."/>
            <person name="Fountain-Jones N.M."/>
            <person name="Garbe J.R."/>
            <person name="Macchietto M.G."/>
            <person name="Kania S.A."/>
            <person name="Gerhold R.W."/>
            <person name="Richards J.E."/>
            <person name="Wolf T.M."/>
        </authorList>
    </citation>
    <scope>NUCLEOTIDE SEQUENCE</scope>
    <source>
        <strain evidence="1">MNPRO001-30</strain>
        <tissue evidence="1">Meninges</tissue>
    </source>
</reference>
<gene>
    <name evidence="1" type="ORF">KIN20_017769</name>
</gene>
<organism evidence="1 2">
    <name type="scientific">Parelaphostrongylus tenuis</name>
    <name type="common">Meningeal worm</name>
    <dbReference type="NCBI Taxonomy" id="148309"/>
    <lineage>
        <taxon>Eukaryota</taxon>
        <taxon>Metazoa</taxon>
        <taxon>Ecdysozoa</taxon>
        <taxon>Nematoda</taxon>
        <taxon>Chromadorea</taxon>
        <taxon>Rhabditida</taxon>
        <taxon>Rhabditina</taxon>
        <taxon>Rhabditomorpha</taxon>
        <taxon>Strongyloidea</taxon>
        <taxon>Metastrongylidae</taxon>
        <taxon>Parelaphostrongylus</taxon>
    </lineage>
</organism>
<comment type="caution">
    <text evidence="1">The sequence shown here is derived from an EMBL/GenBank/DDBJ whole genome shotgun (WGS) entry which is preliminary data.</text>
</comment>
<dbReference type="EMBL" id="JAHQIW010003548">
    <property type="protein sequence ID" value="KAJ1359123.1"/>
    <property type="molecule type" value="Genomic_DNA"/>
</dbReference>
<dbReference type="AlphaFoldDB" id="A0AAD5MLZ6"/>
<proteinExistence type="predicted"/>
<dbReference type="Proteomes" id="UP001196413">
    <property type="component" value="Unassembled WGS sequence"/>
</dbReference>